<proteinExistence type="predicted"/>
<dbReference type="AlphaFoldDB" id="A0A8J8GJN9"/>
<dbReference type="InterPro" id="IPR012674">
    <property type="entry name" value="Calycin"/>
</dbReference>
<accession>A0A8J8GJN9</accession>
<gene>
    <name evidence="1" type="ORF">HR057_14645</name>
</gene>
<evidence type="ECO:0000313" key="2">
    <source>
        <dbReference type="Proteomes" id="UP000625804"/>
    </source>
</evidence>
<dbReference type="Gene3D" id="2.40.128.20">
    <property type="match status" value="1"/>
</dbReference>
<dbReference type="Proteomes" id="UP000625804">
    <property type="component" value="Unassembled WGS sequence"/>
</dbReference>
<reference evidence="1" key="1">
    <citation type="submission" date="2020-06" db="EMBL/GenBank/DDBJ databases">
        <title>A novel thermopfilic bacterium from Erzurum, Turkey.</title>
        <authorList>
            <person name="Adiguzel A."/>
            <person name="Ay H."/>
            <person name="Baltaci M.O."/>
        </authorList>
    </citation>
    <scope>NUCLEOTIDE SEQUENCE</scope>
    <source>
        <strain evidence="1">P2</strain>
    </source>
</reference>
<dbReference type="Pfam" id="PF09148">
    <property type="entry name" value="DUF1934"/>
    <property type="match status" value="1"/>
</dbReference>
<comment type="caution">
    <text evidence="1">The sequence shown here is derived from an EMBL/GenBank/DDBJ whole genome shotgun (WGS) entry which is preliminary data.</text>
</comment>
<protein>
    <submittedName>
        <fullName evidence="1">DUF1934 domain-containing protein</fullName>
    </submittedName>
</protein>
<dbReference type="RefSeq" id="WP_173732193.1">
    <property type="nucleotide sequence ID" value="NZ_JABTTE010000025.1"/>
</dbReference>
<dbReference type="EMBL" id="JABTTE010000025">
    <property type="protein sequence ID" value="NSL52993.1"/>
    <property type="molecule type" value="Genomic_DNA"/>
</dbReference>
<evidence type="ECO:0000313" key="1">
    <source>
        <dbReference type="EMBL" id="NSL52993.1"/>
    </source>
</evidence>
<dbReference type="InterPro" id="IPR015231">
    <property type="entry name" value="DUF1934"/>
</dbReference>
<dbReference type="SUPFAM" id="SSF50814">
    <property type="entry name" value="Lipocalins"/>
    <property type="match status" value="1"/>
</dbReference>
<name>A0A8J8GJN9_9BACI</name>
<sequence length="148" mass="17071">MTETEQPKTPIFVKLVTEIRDNDGRKDLLTTETEGALYSKDGATYLAYKEMMEDVGQISNVIKIKNEEVTIIRTGAVSMRQTYKKGEITSGSYHTPYGRFEMVAKTEHVDFTNKPQSRKAQLLLTYQLKMQGEWIGRHRLTFMIEKVQ</sequence>
<organism evidence="1 2">
    <name type="scientific">Calidifontibacillus erzurumensis</name>
    <dbReference type="NCBI Taxonomy" id="2741433"/>
    <lineage>
        <taxon>Bacteria</taxon>
        <taxon>Bacillati</taxon>
        <taxon>Bacillota</taxon>
        <taxon>Bacilli</taxon>
        <taxon>Bacillales</taxon>
        <taxon>Bacillaceae</taxon>
        <taxon>Calidifontibacillus/Schinkia group</taxon>
        <taxon>Calidifontibacillus</taxon>
    </lineage>
</organism>
<keyword evidence="2" id="KW-1185">Reference proteome</keyword>